<name>A0A845QJM4_9FIRM</name>
<dbReference type="GO" id="GO:0015948">
    <property type="term" value="P:methanogenesis"/>
    <property type="evidence" value="ECO:0007669"/>
    <property type="project" value="InterPro"/>
</dbReference>
<dbReference type="Pfam" id="PF09505">
    <property type="entry name" value="Dimeth_Pyl"/>
    <property type="match status" value="1"/>
</dbReference>
<dbReference type="Proteomes" id="UP000446866">
    <property type="component" value="Unassembled WGS sequence"/>
</dbReference>
<keyword evidence="2" id="KW-1185">Reference proteome</keyword>
<accession>A0A845QJM4</accession>
<proteinExistence type="predicted"/>
<dbReference type="InterPro" id="IPR012653">
    <property type="entry name" value="Dimeth_MeTrfase_MtbB"/>
</dbReference>
<gene>
    <name evidence="1" type="ORF">D0435_01290</name>
</gene>
<comment type="caution">
    <text evidence="1">The sequence shown here is derived from an EMBL/GenBank/DDBJ whole genome shotgun (WGS) entry which is preliminary data.</text>
</comment>
<dbReference type="AlphaFoldDB" id="A0A845QJM4"/>
<dbReference type="GO" id="GO:0032259">
    <property type="term" value="P:methylation"/>
    <property type="evidence" value="ECO:0007669"/>
    <property type="project" value="UniProtKB-KW"/>
</dbReference>
<dbReference type="GO" id="GO:0008168">
    <property type="term" value="F:methyltransferase activity"/>
    <property type="evidence" value="ECO:0007669"/>
    <property type="project" value="UniProtKB-KW"/>
</dbReference>
<reference evidence="1 2" key="1">
    <citation type="submission" date="2018-08" db="EMBL/GenBank/DDBJ databases">
        <title>Murine metabolic-syndrome-specific gut microbial biobank.</title>
        <authorList>
            <person name="Liu C."/>
        </authorList>
    </citation>
    <scope>NUCLEOTIDE SEQUENCE [LARGE SCALE GENOMIC DNA]</scope>
    <source>
        <strain evidence="1 2">28</strain>
    </source>
</reference>
<keyword evidence="1" id="KW-0489">Methyltransferase</keyword>
<evidence type="ECO:0000313" key="2">
    <source>
        <dbReference type="Proteomes" id="UP000446866"/>
    </source>
</evidence>
<protein>
    <submittedName>
        <fullName evidence="1">[dimethylamine--corrinoid protein] Co-methyltransferase</fullName>
    </submittedName>
</protein>
<dbReference type="EMBL" id="QXWK01000001">
    <property type="protein sequence ID" value="NBH60308.1"/>
    <property type="molecule type" value="Genomic_DNA"/>
</dbReference>
<sequence>MNITGKEGFDMAEEKKYFTRMGDGSVVYMTEAEIRADMAEGIADAVKRGKIDPLTDEEVEHLYDIITMPGSIVGVEPGKQIVLTNDSGAYKLNIKSQIPIVKDNEVLIYERCLGVDSVDVGNSDYNYKTAKGVAQREAGALKQALNISTMPLFYGAMTNLGFYTKPDGPVENWAELLPLGQIKEAMAAQEDAIPHAVKDIVYVAKQMYDVGADGINLDTSGAAGDADFLAALQACEEIKKQFPDMGVEIGMAGEFVLGMHGKLKYDGKRLAGLYPHDQVKLVEKAGASIFGAVVNTNCNKTFPWNIARVCTFIKACTAVANIPVHANVGMGVCGVPMVENMPSDMISRADKALVEIGKVDGF</sequence>
<organism evidence="1 2">
    <name type="scientific">Anaerotruncus colihominis</name>
    <dbReference type="NCBI Taxonomy" id="169435"/>
    <lineage>
        <taxon>Bacteria</taxon>
        <taxon>Bacillati</taxon>
        <taxon>Bacillota</taxon>
        <taxon>Clostridia</taxon>
        <taxon>Eubacteriales</taxon>
        <taxon>Oscillospiraceae</taxon>
        <taxon>Anaerotruncus</taxon>
    </lineage>
</organism>
<keyword evidence="1" id="KW-0808">Transferase</keyword>
<evidence type="ECO:0000313" key="1">
    <source>
        <dbReference type="EMBL" id="NBH60308.1"/>
    </source>
</evidence>